<dbReference type="AlphaFoldDB" id="A0A485LWP2"/>
<keyword evidence="2 7" id="KW-0436">Ligase</keyword>
<dbReference type="PIRSF" id="PIRSF001554">
    <property type="entry name" value="SucCS_beta"/>
    <property type="match status" value="1"/>
</dbReference>
<dbReference type="EC" id="6.2.1.5" evidence="7"/>
<dbReference type="InterPro" id="IPR013815">
    <property type="entry name" value="ATP_grasp_subdomain_1"/>
</dbReference>
<dbReference type="InterPro" id="IPR013650">
    <property type="entry name" value="ATP-grasp_succ-CoA_synth-type"/>
</dbReference>
<gene>
    <name evidence="7" type="primary">MmcD1</name>
    <name evidence="7" type="ORF">SCFA_1890002</name>
</gene>
<name>A0A485LWP2_9ZZZZ</name>
<protein>
    <submittedName>
        <fullName evidence="7">Succinate--CoA ligase (ADP-forming) subunit beta</fullName>
        <ecNumber evidence="7">6.2.1.5</ecNumber>
    </submittedName>
</protein>
<evidence type="ECO:0000256" key="3">
    <source>
        <dbReference type="ARBA" id="ARBA00022723"/>
    </source>
</evidence>
<feature type="domain" description="ATP-grasp" evidence="6">
    <location>
        <begin position="9"/>
        <end position="217"/>
    </location>
</feature>
<dbReference type="InterPro" id="IPR011761">
    <property type="entry name" value="ATP-grasp"/>
</dbReference>
<dbReference type="Gene3D" id="3.30.1490.20">
    <property type="entry name" value="ATP-grasp fold, A domain"/>
    <property type="match status" value="1"/>
</dbReference>
<keyword evidence="5" id="KW-0460">Magnesium</keyword>
<dbReference type="GO" id="GO:0006104">
    <property type="term" value="P:succinyl-CoA metabolic process"/>
    <property type="evidence" value="ECO:0007669"/>
    <property type="project" value="TreeGrafter"/>
</dbReference>
<dbReference type="PANTHER" id="PTHR11815:SF10">
    <property type="entry name" value="SUCCINATE--COA LIGASE [GDP-FORMING] SUBUNIT BETA, MITOCHONDRIAL"/>
    <property type="match status" value="1"/>
</dbReference>
<reference evidence="7" key="1">
    <citation type="submission" date="2019-03" db="EMBL/GenBank/DDBJ databases">
        <authorList>
            <person name="Hao L."/>
        </authorList>
    </citation>
    <scope>NUCLEOTIDE SEQUENCE</scope>
</reference>
<evidence type="ECO:0000259" key="6">
    <source>
        <dbReference type="PROSITE" id="PS50975"/>
    </source>
</evidence>
<dbReference type="GO" id="GO:0006099">
    <property type="term" value="P:tricarboxylic acid cycle"/>
    <property type="evidence" value="ECO:0007669"/>
    <property type="project" value="InterPro"/>
</dbReference>
<dbReference type="InterPro" id="IPR016102">
    <property type="entry name" value="Succinyl-CoA_synth-like"/>
</dbReference>
<evidence type="ECO:0000313" key="7">
    <source>
        <dbReference type="EMBL" id="VFU12792.1"/>
    </source>
</evidence>
<dbReference type="InterPro" id="IPR005811">
    <property type="entry name" value="SUCC_ACL_C"/>
</dbReference>
<dbReference type="GO" id="GO:0046872">
    <property type="term" value="F:metal ion binding"/>
    <property type="evidence" value="ECO:0007669"/>
    <property type="project" value="UniProtKB-KW"/>
</dbReference>
<dbReference type="Pfam" id="PF00549">
    <property type="entry name" value="Ligase_CoA"/>
    <property type="match status" value="1"/>
</dbReference>
<dbReference type="InterPro" id="IPR017866">
    <property type="entry name" value="Succ-CoA_synthase_bsu_CS"/>
</dbReference>
<dbReference type="HAMAP" id="MF_00558">
    <property type="entry name" value="Succ_CoA_beta"/>
    <property type="match status" value="1"/>
</dbReference>
<proteinExistence type="inferred from homology"/>
<evidence type="ECO:0000256" key="1">
    <source>
        <dbReference type="ARBA" id="ARBA00001946"/>
    </source>
</evidence>
<dbReference type="GO" id="GO:0005524">
    <property type="term" value="F:ATP binding"/>
    <property type="evidence" value="ECO:0007669"/>
    <property type="project" value="InterPro"/>
</dbReference>
<dbReference type="FunFam" id="3.30.470.20:FF:000002">
    <property type="entry name" value="Succinate--CoA ligase [ADP-forming] subunit beta"/>
    <property type="match status" value="1"/>
</dbReference>
<dbReference type="PROSITE" id="PS50975">
    <property type="entry name" value="ATP_GRASP"/>
    <property type="match status" value="1"/>
</dbReference>
<keyword evidence="4" id="KW-0547">Nucleotide-binding</keyword>
<evidence type="ECO:0000256" key="5">
    <source>
        <dbReference type="ARBA" id="ARBA00022842"/>
    </source>
</evidence>
<dbReference type="GO" id="GO:0004775">
    <property type="term" value="F:succinate-CoA ligase (ADP-forming) activity"/>
    <property type="evidence" value="ECO:0007669"/>
    <property type="project" value="UniProtKB-EC"/>
</dbReference>
<dbReference type="InterPro" id="IPR005809">
    <property type="entry name" value="Succ_CoA_ligase-like_bsu"/>
</dbReference>
<dbReference type="SUPFAM" id="SSF56059">
    <property type="entry name" value="Glutathione synthetase ATP-binding domain-like"/>
    <property type="match status" value="1"/>
</dbReference>
<dbReference type="EMBL" id="CAADRN010000100">
    <property type="protein sequence ID" value="VFU12792.1"/>
    <property type="molecule type" value="Genomic_DNA"/>
</dbReference>
<dbReference type="Gene3D" id="3.30.470.20">
    <property type="entry name" value="ATP-grasp fold, B domain"/>
    <property type="match status" value="1"/>
</dbReference>
<dbReference type="PROSITE" id="PS01217">
    <property type="entry name" value="SUCCINYL_COA_LIG_3"/>
    <property type="match status" value="1"/>
</dbReference>
<accession>A0A485LWP2</accession>
<dbReference type="Gene3D" id="3.40.50.261">
    <property type="entry name" value="Succinyl-CoA synthetase domains"/>
    <property type="match status" value="1"/>
</dbReference>
<dbReference type="GO" id="GO:0042709">
    <property type="term" value="C:succinate-CoA ligase complex"/>
    <property type="evidence" value="ECO:0007669"/>
    <property type="project" value="TreeGrafter"/>
</dbReference>
<comment type="cofactor">
    <cofactor evidence="1">
        <name>Mg(2+)</name>
        <dbReference type="ChEBI" id="CHEBI:18420"/>
    </cofactor>
</comment>
<dbReference type="NCBIfam" id="TIGR01016">
    <property type="entry name" value="sucCoAbeta"/>
    <property type="match status" value="1"/>
</dbReference>
<evidence type="ECO:0000256" key="2">
    <source>
        <dbReference type="ARBA" id="ARBA00022598"/>
    </source>
</evidence>
<organism evidence="7">
    <name type="scientific">anaerobic digester metagenome</name>
    <dbReference type="NCBI Taxonomy" id="1263854"/>
    <lineage>
        <taxon>unclassified sequences</taxon>
        <taxon>metagenomes</taxon>
        <taxon>ecological metagenomes</taxon>
    </lineage>
</organism>
<dbReference type="PANTHER" id="PTHR11815">
    <property type="entry name" value="SUCCINYL-COA SYNTHETASE BETA CHAIN"/>
    <property type="match status" value="1"/>
</dbReference>
<dbReference type="SUPFAM" id="SSF52210">
    <property type="entry name" value="Succinyl-CoA synthetase domains"/>
    <property type="match status" value="1"/>
</dbReference>
<sequence length="371" mass="40193">MKMFEYMGKELFAKYGLPVPKGRMATTPEEAAKIAEEIGGPCVVKSQVLSGKRGKAGGIKFPNTPEEARKAAEEVLSMTIQGLPVQAVLVEEKLKIDKELYMSITIDGSAKQAVLIASAYGGMDIEEQPEEYIIKKHIDPELGMMPFMARDVVRKMGIPIRSPHGKEIVNIIQTLYKICLEKDAELVEINPLVFSDDKVIAADSKVTIDDDAMFRMKDLPIVDDKSPAERAAKDLGLSFVELDGDIAVMANGAGITMGTLDTLQAFGGTPKNFLDCGGGTGREATAKALDILFSLNPKAVFVNIFGGITRCDDVANAVKDQYEAKGGFPVPLVIRLVGTNQDTGREILASIGVEAFDFMEDAARRVIELTK</sequence>
<dbReference type="NCBIfam" id="NF001913">
    <property type="entry name" value="PRK00696.1"/>
    <property type="match status" value="1"/>
</dbReference>
<dbReference type="Pfam" id="PF08442">
    <property type="entry name" value="ATP-grasp_2"/>
    <property type="match status" value="1"/>
</dbReference>
<keyword evidence="3" id="KW-0479">Metal-binding</keyword>
<evidence type="ECO:0000256" key="4">
    <source>
        <dbReference type="ARBA" id="ARBA00022741"/>
    </source>
</evidence>